<protein>
    <submittedName>
        <fullName evidence="1">Protein BOP2</fullName>
    </submittedName>
</protein>
<gene>
    <name evidence="1" type="ORF">AO440_003511</name>
</gene>
<dbReference type="Proteomes" id="UP000054886">
    <property type="component" value="Unassembled WGS sequence"/>
</dbReference>
<dbReference type="OrthoDB" id="4036607at2759"/>
<reference evidence="1 2" key="1">
    <citation type="submission" date="2015-10" db="EMBL/GenBank/DDBJ databases">
        <title>Draft genomes sequences of Candida glabrata isolates 1A, 1B, 2A, 2B, 3A and 3B.</title>
        <authorList>
            <person name="Haavelsrud O.E."/>
            <person name="Gaustad P."/>
        </authorList>
    </citation>
    <scope>NUCLEOTIDE SEQUENCE [LARGE SCALE GENOMIC DNA]</scope>
    <source>
        <strain evidence="1">910700640</strain>
    </source>
</reference>
<name>A0A0W0C7F3_CANGB</name>
<dbReference type="VEuPathDB" id="FungiDB:GW608_K05929"/>
<dbReference type="AlphaFoldDB" id="A0A0W0C7F3"/>
<dbReference type="VEuPathDB" id="FungiDB:GVI51_K05951"/>
<evidence type="ECO:0000313" key="1">
    <source>
        <dbReference type="EMBL" id="KTA95696.1"/>
    </source>
</evidence>
<evidence type="ECO:0000313" key="2">
    <source>
        <dbReference type="Proteomes" id="UP000054886"/>
    </source>
</evidence>
<sequence length="565" mass="65162">MKGFEKSMLETLPLEVLDLILDRLGLDEYGDSLAILDCFSIMDAVPRDTTLYSQIRSRFHLLSYVDDPSTRILNLLSGYQDNEKELNHENLIVAVDLDNWDIETVKIDLEELLHRCSEEHSMALHLLFPLTSTDKAYDVAKFYSVIKSVLSEIASSKLFNFESIIFDSISNKLVCDKNMFGILSYEFLETIESAHSDTFDISKVMLPLVTTLQVNYMTLDTFFYNILTKYKGYQRSKSKLVKNFLANFKFYMPNVVNLQFFKTNGCEQIETCNFIDVSSLILKKCKENKINVVQMFKIHSLANWKLPNIRKFTGHRFKFDEIATAGSPERLVVSLRENLKLLHDCAMSDTQDGVSYFRVNLIPEGVKKTKIINWVPTEISSNVFSKVEQYTTPIMCVRCESLEELELKLLRFEKSSTIEIQGLYFPNLKKLVLSNKPRITSRPVISHRNDSFSLESERKPAHGYTANLEVTRRRMLTTSNRYNKAHNTAYSNVTFAENPSQITDMNPIAFTSWNELPSCEFLGFVSEDSTNYIFNIQNLKEVLPNLNLKNSFPTFVDEKQKFIVV</sequence>
<dbReference type="VEuPathDB" id="FungiDB:B1J91_K06105g"/>
<organism evidence="1 2">
    <name type="scientific">Candida glabrata</name>
    <name type="common">Yeast</name>
    <name type="synonym">Torulopsis glabrata</name>
    <dbReference type="NCBI Taxonomy" id="5478"/>
    <lineage>
        <taxon>Eukaryota</taxon>
        <taxon>Fungi</taxon>
        <taxon>Dikarya</taxon>
        <taxon>Ascomycota</taxon>
        <taxon>Saccharomycotina</taxon>
        <taxon>Saccharomycetes</taxon>
        <taxon>Saccharomycetales</taxon>
        <taxon>Saccharomycetaceae</taxon>
        <taxon>Nakaseomyces</taxon>
    </lineage>
</organism>
<proteinExistence type="predicted"/>
<dbReference type="EMBL" id="LLZZ01000183">
    <property type="protein sequence ID" value="KTA95696.1"/>
    <property type="molecule type" value="Genomic_DNA"/>
</dbReference>
<accession>A0A0W0C7F3</accession>
<dbReference type="VEuPathDB" id="FungiDB:GWK60_K05951"/>
<comment type="caution">
    <text evidence="1">The sequence shown here is derived from an EMBL/GenBank/DDBJ whole genome shotgun (WGS) entry which is preliminary data.</text>
</comment>
<dbReference type="VEuPathDB" id="FungiDB:CAGL0K06105g"/>